<gene>
    <name evidence="2" type="ORF">FM110_09500</name>
</gene>
<feature type="compositionally biased region" description="Basic and acidic residues" evidence="1">
    <location>
        <begin position="101"/>
        <end position="110"/>
    </location>
</feature>
<proteinExistence type="predicted"/>
<evidence type="ECO:0000313" key="3">
    <source>
        <dbReference type="Proteomes" id="UP000195981"/>
    </source>
</evidence>
<protein>
    <submittedName>
        <fullName evidence="2">Uncharacterized protein</fullName>
    </submittedName>
</protein>
<dbReference type="AlphaFoldDB" id="A0A1X6X360"/>
<reference evidence="2 3" key="1">
    <citation type="submission" date="2017-02" db="EMBL/GenBank/DDBJ databases">
        <authorList>
            <person name="Peterson S.W."/>
        </authorList>
    </citation>
    <scope>NUCLEOTIDE SEQUENCE [LARGE SCALE GENOMIC DNA]</scope>
    <source>
        <strain evidence="2 3">CIP104813</strain>
    </source>
</reference>
<name>A0A1X6X360_9MICO</name>
<dbReference type="EMBL" id="FWFG01000081">
    <property type="protein sequence ID" value="SLM93180.1"/>
    <property type="molecule type" value="Genomic_DNA"/>
</dbReference>
<organism evidence="2 3">
    <name type="scientific">Brachybacterium nesterenkovii</name>
    <dbReference type="NCBI Taxonomy" id="47847"/>
    <lineage>
        <taxon>Bacteria</taxon>
        <taxon>Bacillati</taxon>
        <taxon>Actinomycetota</taxon>
        <taxon>Actinomycetes</taxon>
        <taxon>Micrococcales</taxon>
        <taxon>Dermabacteraceae</taxon>
        <taxon>Brachybacterium</taxon>
    </lineage>
</organism>
<sequence length="110" mass="11242">MSRGVGPSCHRGPTDDAPRRPGGDGAREDAAGPAESPPTGRTARTCPSLCPFPQHPPPAGLGRAPAMGYDSSVAVRQCSSCDPPGSVGGPRTRSTPQRIETPGDSRGFHV</sequence>
<feature type="compositionally biased region" description="Basic and acidic residues" evidence="1">
    <location>
        <begin position="12"/>
        <end position="30"/>
    </location>
</feature>
<evidence type="ECO:0000313" key="2">
    <source>
        <dbReference type="EMBL" id="SLM93180.1"/>
    </source>
</evidence>
<feature type="region of interest" description="Disordered" evidence="1">
    <location>
        <begin position="1"/>
        <end position="110"/>
    </location>
</feature>
<evidence type="ECO:0000256" key="1">
    <source>
        <dbReference type="SAM" id="MobiDB-lite"/>
    </source>
</evidence>
<accession>A0A1X6X360</accession>
<dbReference type="Proteomes" id="UP000195981">
    <property type="component" value="Unassembled WGS sequence"/>
</dbReference>
<keyword evidence="3" id="KW-1185">Reference proteome</keyword>